<accession>A0A6A6GH29</accession>
<feature type="region of interest" description="Disordered" evidence="1">
    <location>
        <begin position="674"/>
        <end position="724"/>
    </location>
</feature>
<feature type="compositionally biased region" description="Polar residues" evidence="1">
    <location>
        <begin position="331"/>
        <end position="349"/>
    </location>
</feature>
<feature type="region of interest" description="Disordered" evidence="1">
    <location>
        <begin position="1"/>
        <end position="450"/>
    </location>
</feature>
<feature type="compositionally biased region" description="Low complexity" evidence="1">
    <location>
        <begin position="465"/>
        <end position="481"/>
    </location>
</feature>
<feature type="compositionally biased region" description="Basic residues" evidence="1">
    <location>
        <begin position="1"/>
        <end position="18"/>
    </location>
</feature>
<feature type="region of interest" description="Disordered" evidence="1">
    <location>
        <begin position="571"/>
        <end position="637"/>
    </location>
</feature>
<evidence type="ECO:0000256" key="1">
    <source>
        <dbReference type="SAM" id="MobiDB-lite"/>
    </source>
</evidence>
<feature type="region of interest" description="Disordered" evidence="1">
    <location>
        <begin position="853"/>
        <end position="873"/>
    </location>
</feature>
<gene>
    <name evidence="2" type="ORF">BDZ85DRAFT_87407</name>
</gene>
<dbReference type="Proteomes" id="UP000799538">
    <property type="component" value="Unassembled WGS sequence"/>
</dbReference>
<feature type="region of interest" description="Disordered" evidence="1">
    <location>
        <begin position="465"/>
        <end position="514"/>
    </location>
</feature>
<dbReference type="InterPro" id="IPR029063">
    <property type="entry name" value="SAM-dependent_MTases_sf"/>
</dbReference>
<feature type="compositionally biased region" description="Low complexity" evidence="1">
    <location>
        <begin position="1219"/>
        <end position="1231"/>
    </location>
</feature>
<dbReference type="SUPFAM" id="SSF53335">
    <property type="entry name" value="S-adenosyl-L-methionine-dependent methyltransferases"/>
    <property type="match status" value="1"/>
</dbReference>
<organism evidence="2 3">
    <name type="scientific">Elsinoe ampelina</name>
    <dbReference type="NCBI Taxonomy" id="302913"/>
    <lineage>
        <taxon>Eukaryota</taxon>
        <taxon>Fungi</taxon>
        <taxon>Dikarya</taxon>
        <taxon>Ascomycota</taxon>
        <taxon>Pezizomycotina</taxon>
        <taxon>Dothideomycetes</taxon>
        <taxon>Dothideomycetidae</taxon>
        <taxon>Myriangiales</taxon>
        <taxon>Elsinoaceae</taxon>
        <taxon>Elsinoe</taxon>
    </lineage>
</organism>
<reference evidence="3" key="1">
    <citation type="journal article" date="2020" name="Stud. Mycol.">
        <title>101 Dothideomycetes genomes: A test case for predicting lifestyles and emergence of pathogens.</title>
        <authorList>
            <person name="Haridas S."/>
            <person name="Albert R."/>
            <person name="Binder M."/>
            <person name="Bloem J."/>
            <person name="LaButti K."/>
            <person name="Salamov A."/>
            <person name="Andreopoulos B."/>
            <person name="Baker S."/>
            <person name="Barry K."/>
            <person name="Bills G."/>
            <person name="Bluhm B."/>
            <person name="Cannon C."/>
            <person name="Castanera R."/>
            <person name="Culley D."/>
            <person name="Daum C."/>
            <person name="Ezra D."/>
            <person name="Gonzalez J."/>
            <person name="Henrissat B."/>
            <person name="Kuo A."/>
            <person name="Liang C."/>
            <person name="Lipzen A."/>
            <person name="Lutzoni F."/>
            <person name="Magnuson J."/>
            <person name="Mondo S."/>
            <person name="Nolan M."/>
            <person name="Ohm R."/>
            <person name="Pangilinan J."/>
            <person name="Park H.-J."/>
            <person name="Ramirez L."/>
            <person name="Alfaro M."/>
            <person name="Sun H."/>
            <person name="Tritt A."/>
            <person name="Yoshinaga Y."/>
            <person name="Zwiers L.-H."/>
            <person name="Turgeon B."/>
            <person name="Goodwin S."/>
            <person name="Spatafora J."/>
            <person name="Crous P."/>
            <person name="Grigoriev I."/>
        </authorList>
    </citation>
    <scope>NUCLEOTIDE SEQUENCE [LARGE SCALE GENOMIC DNA]</scope>
    <source>
        <strain evidence="3">CECT 20119</strain>
    </source>
</reference>
<feature type="compositionally biased region" description="Polar residues" evidence="1">
    <location>
        <begin position="623"/>
        <end position="634"/>
    </location>
</feature>
<feature type="compositionally biased region" description="Polar residues" evidence="1">
    <location>
        <begin position="383"/>
        <end position="400"/>
    </location>
</feature>
<feature type="compositionally biased region" description="Basic and acidic residues" evidence="1">
    <location>
        <begin position="133"/>
        <end position="154"/>
    </location>
</feature>
<feature type="region of interest" description="Disordered" evidence="1">
    <location>
        <begin position="945"/>
        <end position="1014"/>
    </location>
</feature>
<evidence type="ECO:0000313" key="2">
    <source>
        <dbReference type="EMBL" id="KAF2225026.1"/>
    </source>
</evidence>
<name>A0A6A6GH29_9PEZI</name>
<feature type="region of interest" description="Disordered" evidence="1">
    <location>
        <begin position="1218"/>
        <end position="1245"/>
    </location>
</feature>
<feature type="compositionally biased region" description="Polar residues" evidence="1">
    <location>
        <begin position="961"/>
        <end position="971"/>
    </location>
</feature>
<protein>
    <submittedName>
        <fullName evidence="2">Uncharacterized protein</fullName>
    </submittedName>
</protein>
<proteinExistence type="predicted"/>
<feature type="compositionally biased region" description="Polar residues" evidence="1">
    <location>
        <begin position="63"/>
        <end position="79"/>
    </location>
</feature>
<sequence>MERPKPRKPRSPRSHRGKLTAESKAPAMVPAPLVAKSKSQSAIGPATHLPASSSARTTHEPSYLQSMDQILQSHPQSMSLDPLMVVSSRPPRSTTAPPSETVHQQQQSFQQSELSDVPPVPRLRRKRSTIGKNRRDSTSRIDHLQHPVLEDKVVPDQQSLRPVSTQPPVTPIEDELPSSQNLSPPKRLHPALRQQENRLSTTPFSYAPSTTPSSRYTASPAFSQVSSRTSISSYSPNMPSGAFGTLPADRKDDRRGPGLPSSPKAFKDAANKVSRPTSIDMRAQPTIPPEFAHLNVDVQQPASTRSRPRRPSRDGTPDLTIVSRVVPVIQSDLSPRPSSGERFTSPVTPSSESRRRFFGSWSRSSSRDSSHRKDSGVYPFSPVVNSNKNDGRETPQSVLTAPSPANEDISRPRSASRFGRLLGRSTENASKLQKTPRRGPAAGTGHEGYGRFGFRGRNFSFSSLKSAGRSSSVDSTASRVSDQQDGDYGSDFSESETEAIKSRRYGNTSVVSARPATPLDKEALVQSGLLGKNHMEATQRRSFAQRAKDGSAPVDMLNQFESTSYIGADRLAAGKDKSSRPSSRRLSFGSAGKPASDVPDQVKPKPSRRWNFFQRAQAKNKDTASSPQFSQDASQDSRKLGFYADEAEESPVDLVEAHILAQDDQIRRMENKMSQVDSGGNTVVPYDARHSSLLPPPPSQKLREANTLKRSSQGRPPSFRLDSAESPEILHATTAQTAHPQMVNDAAPRSARSSLAHRPMPGNAFALGIHNVHSPTQNMSTVDTSSSEEQFIAFPPRKNSELSYTSSSGAASFRSSSTLVANAQPSTWLGDEDVWNEYNELIDEVLPTKVPQLARNSKTPPSTSSSLSAPFQYDDTRAPLRPKSKFLPQIHALIEDLEAPVIPIDRPQSDSPDRFSQYLQPAATPSTPYSLSDIMAGYGERTASYASTKGRNSGYGDPRQSMESGYSSHYSRMSGPSRPISKPEFGESISPVLEESEPPSAIDETSPRKSRRSADADLRFGALMTSKWLSFGRVLFSPAHNEVRSGEDVRVLVVDGLGKDWSYYCALTYSNATFYNLEITTTDAKSSTRGQDLTNYRNVRHSSIGSPFPFPRGFFTAVIFRFPVATTDKALHACIFECKRVLRPGGFLELSVLDLDMMNMGTKARRALRSLKVDMHTRNDQISLRNLGDTMLTMVGRRGFDNIQRCIVGIPVAGRIPRSQDMSSDSSGRSSLQAAISAHEKGEKRQTKDFAGILYSQQSSSPTKARDNDEGITKMVAKVGRWWYSTCYGTVAGSEDTIWEQSGLLRECEKQGTAFRLLLCYAQKPTCPPRRTASV</sequence>
<dbReference type="EMBL" id="ML992504">
    <property type="protein sequence ID" value="KAF2225026.1"/>
    <property type="molecule type" value="Genomic_DNA"/>
</dbReference>
<feature type="compositionally biased region" description="Low complexity" evidence="1">
    <location>
        <begin position="857"/>
        <end position="868"/>
    </location>
</feature>
<evidence type="ECO:0000313" key="3">
    <source>
        <dbReference type="Proteomes" id="UP000799538"/>
    </source>
</evidence>
<feature type="compositionally biased region" description="Polar residues" evidence="1">
    <location>
        <begin position="156"/>
        <end position="167"/>
    </location>
</feature>
<dbReference type="OrthoDB" id="5382952at2759"/>
<keyword evidence="3" id="KW-1185">Reference proteome</keyword>
<feature type="compositionally biased region" description="Basic and acidic residues" evidence="1">
    <location>
        <begin position="365"/>
        <end position="375"/>
    </location>
</feature>
<feature type="compositionally biased region" description="Low complexity" evidence="1">
    <location>
        <begin position="87"/>
        <end position="112"/>
    </location>
</feature>
<feature type="region of interest" description="Disordered" evidence="1">
    <location>
        <begin position="735"/>
        <end position="754"/>
    </location>
</feature>
<feature type="compositionally biased region" description="Polar residues" evidence="1">
    <location>
        <begin position="197"/>
        <end position="238"/>
    </location>
</feature>